<comment type="catalytic activity">
    <reaction evidence="5">
        <text>[protein]-C-terminal S-[(2E,6E)-farnesyl]-L-cysteine + S-adenosyl-L-methionine = [protein]-C-terminal S-[(2E,6E)-farnesyl]-L-cysteine methyl ester + S-adenosyl-L-homocysteine</text>
        <dbReference type="Rhea" id="RHEA:21672"/>
        <dbReference type="Rhea" id="RHEA-COMP:12125"/>
        <dbReference type="Rhea" id="RHEA-COMP:12126"/>
        <dbReference type="ChEBI" id="CHEBI:57856"/>
        <dbReference type="ChEBI" id="CHEBI:59789"/>
        <dbReference type="ChEBI" id="CHEBI:90510"/>
        <dbReference type="ChEBI" id="CHEBI:90511"/>
        <dbReference type="EC" id="2.1.1.100"/>
    </reaction>
</comment>
<dbReference type="Gene3D" id="1.20.120.1630">
    <property type="match status" value="1"/>
</dbReference>
<dbReference type="InterPro" id="IPR007269">
    <property type="entry name" value="ICMT_MeTrfase"/>
</dbReference>
<dbReference type="EC" id="2.1.1.100" evidence="5"/>
<dbReference type="AlphaFoldDB" id="A0A0D2Q4G4"/>
<dbReference type="OMA" id="TILRESW"/>
<evidence type="ECO:0000256" key="2">
    <source>
        <dbReference type="ARBA" id="ARBA00022692"/>
    </source>
</evidence>
<dbReference type="EMBL" id="KN817527">
    <property type="protein sequence ID" value="KJA26490.1"/>
    <property type="molecule type" value="Genomic_DNA"/>
</dbReference>
<name>A0A0D2Q4G4_HYPSF</name>
<evidence type="ECO:0000256" key="4">
    <source>
        <dbReference type="ARBA" id="ARBA00023136"/>
    </source>
</evidence>
<comment type="similarity">
    <text evidence="5">Belongs to the class VI-like SAM-binding methyltransferase superfamily. Isoprenylcysteine carboxyl methyltransferase family.</text>
</comment>
<dbReference type="GO" id="GO:0005789">
    <property type="term" value="C:endoplasmic reticulum membrane"/>
    <property type="evidence" value="ECO:0007669"/>
    <property type="project" value="UniProtKB-SubCell"/>
</dbReference>
<evidence type="ECO:0000313" key="6">
    <source>
        <dbReference type="EMBL" id="KJA26490.1"/>
    </source>
</evidence>
<evidence type="ECO:0000256" key="5">
    <source>
        <dbReference type="RuleBase" id="RU362022"/>
    </source>
</evidence>
<feature type="transmembrane region" description="Helical" evidence="5">
    <location>
        <begin position="117"/>
        <end position="134"/>
    </location>
</feature>
<keyword evidence="5" id="KW-0808">Transferase</keyword>
<feature type="transmembrane region" description="Helical" evidence="5">
    <location>
        <begin position="200"/>
        <end position="220"/>
    </location>
</feature>
<comment type="caution">
    <text evidence="5">Lacks conserved residue(s) required for the propagation of feature annotation.</text>
</comment>
<evidence type="ECO:0000256" key="3">
    <source>
        <dbReference type="ARBA" id="ARBA00022989"/>
    </source>
</evidence>
<protein>
    <recommendedName>
        <fullName evidence="5">Protein-S-isoprenylcysteine O-methyltransferase</fullName>
        <ecNumber evidence="5">2.1.1.100</ecNumber>
    </recommendedName>
</protein>
<dbReference type="Pfam" id="PF04140">
    <property type="entry name" value="ICMT"/>
    <property type="match status" value="1"/>
</dbReference>
<dbReference type="STRING" id="945553.A0A0D2Q4G4"/>
<keyword evidence="7" id="KW-1185">Reference proteome</keyword>
<evidence type="ECO:0000256" key="1">
    <source>
        <dbReference type="ARBA" id="ARBA00004141"/>
    </source>
</evidence>
<sequence length="254" mass="29088">MTEHSSINSILCLLRHGICNTCALESLCGYGSICRGDVSPATSTERATKVADYTIIHTFCLSVYKYSCWAHAVIEIALLVASALVQQYPDSKLAIQVNNIALDSFLLRKQSISYPPLRVFAALLALGANWARYLCYRELGRQYTFQVAIIKDHKLITTGPYSIVRHPSYTAAFLKYMSNFLWHATPGAWLVESRFYEMKVSWLFLGPSFLMFCIFMKILMTRPQKEDELLKKEFGKKWEEWVEAVPYRHIPGVY</sequence>
<keyword evidence="5" id="KW-0256">Endoplasmic reticulum</keyword>
<keyword evidence="2 5" id="KW-0812">Transmembrane</keyword>
<dbReference type="Proteomes" id="UP000054270">
    <property type="component" value="Unassembled WGS sequence"/>
</dbReference>
<keyword evidence="3 5" id="KW-1133">Transmembrane helix</keyword>
<dbReference type="OrthoDB" id="422086at2759"/>
<comment type="subcellular location">
    <subcellularLocation>
        <location evidence="5">Endoplasmic reticulum membrane</location>
        <topology evidence="5">Multi-pass membrane protein</topology>
    </subcellularLocation>
    <subcellularLocation>
        <location evidence="1">Membrane</location>
        <topology evidence="1">Multi-pass membrane protein</topology>
    </subcellularLocation>
</comment>
<organism evidence="6 7">
    <name type="scientific">Hypholoma sublateritium (strain FD-334 SS-4)</name>
    <dbReference type="NCBI Taxonomy" id="945553"/>
    <lineage>
        <taxon>Eukaryota</taxon>
        <taxon>Fungi</taxon>
        <taxon>Dikarya</taxon>
        <taxon>Basidiomycota</taxon>
        <taxon>Agaricomycotina</taxon>
        <taxon>Agaricomycetes</taxon>
        <taxon>Agaricomycetidae</taxon>
        <taxon>Agaricales</taxon>
        <taxon>Agaricineae</taxon>
        <taxon>Strophariaceae</taxon>
        <taxon>Hypholoma</taxon>
    </lineage>
</organism>
<dbReference type="GO" id="GO:0004671">
    <property type="term" value="F:protein C-terminal S-isoprenylcysteine carboxyl O-methyltransferase activity"/>
    <property type="evidence" value="ECO:0007669"/>
    <property type="project" value="UniProtKB-EC"/>
</dbReference>
<reference evidence="7" key="1">
    <citation type="submission" date="2014-04" db="EMBL/GenBank/DDBJ databases">
        <title>Evolutionary Origins and Diversification of the Mycorrhizal Mutualists.</title>
        <authorList>
            <consortium name="DOE Joint Genome Institute"/>
            <consortium name="Mycorrhizal Genomics Consortium"/>
            <person name="Kohler A."/>
            <person name="Kuo A."/>
            <person name="Nagy L.G."/>
            <person name="Floudas D."/>
            <person name="Copeland A."/>
            <person name="Barry K.W."/>
            <person name="Cichocki N."/>
            <person name="Veneault-Fourrey C."/>
            <person name="LaButti K."/>
            <person name="Lindquist E.A."/>
            <person name="Lipzen A."/>
            <person name="Lundell T."/>
            <person name="Morin E."/>
            <person name="Murat C."/>
            <person name="Riley R."/>
            <person name="Ohm R."/>
            <person name="Sun H."/>
            <person name="Tunlid A."/>
            <person name="Henrissat B."/>
            <person name="Grigoriev I.V."/>
            <person name="Hibbett D.S."/>
            <person name="Martin F."/>
        </authorList>
    </citation>
    <scope>NUCLEOTIDE SEQUENCE [LARGE SCALE GENOMIC DNA]</scope>
    <source>
        <strain evidence="7">FD-334 SS-4</strain>
    </source>
</reference>
<dbReference type="GO" id="GO:0032259">
    <property type="term" value="P:methylation"/>
    <property type="evidence" value="ECO:0007669"/>
    <property type="project" value="UniProtKB-KW"/>
</dbReference>
<proteinExistence type="inferred from homology"/>
<gene>
    <name evidence="6" type="ORF">HYPSUDRAFT_275658</name>
</gene>
<keyword evidence="5" id="KW-0949">S-adenosyl-L-methionine</keyword>
<keyword evidence="4 5" id="KW-0472">Membrane</keyword>
<keyword evidence="5" id="KW-0489">Methyltransferase</keyword>
<evidence type="ECO:0000313" key="7">
    <source>
        <dbReference type="Proteomes" id="UP000054270"/>
    </source>
</evidence>
<accession>A0A0D2Q4G4</accession>